<dbReference type="AlphaFoldDB" id="A0AAD8A3P2"/>
<gene>
    <name evidence="1" type="ORF">L9F63_001719</name>
</gene>
<feature type="non-terminal residue" evidence="1">
    <location>
        <position position="235"/>
    </location>
</feature>
<accession>A0AAD8A3P2</accession>
<evidence type="ECO:0000313" key="2">
    <source>
        <dbReference type="Proteomes" id="UP001233999"/>
    </source>
</evidence>
<feature type="non-terminal residue" evidence="1">
    <location>
        <position position="1"/>
    </location>
</feature>
<dbReference type="Proteomes" id="UP001233999">
    <property type="component" value="Unassembled WGS sequence"/>
</dbReference>
<dbReference type="EMBL" id="JASPKZ010003857">
    <property type="protein sequence ID" value="KAJ9591783.1"/>
    <property type="molecule type" value="Genomic_DNA"/>
</dbReference>
<name>A0AAD8A3P2_DIPPU</name>
<reference evidence="1" key="1">
    <citation type="journal article" date="2023" name="IScience">
        <title>Live-bearing cockroach genome reveals convergent evolutionary mechanisms linked to viviparity in insects and beyond.</title>
        <authorList>
            <person name="Fouks B."/>
            <person name="Harrison M.C."/>
            <person name="Mikhailova A.A."/>
            <person name="Marchal E."/>
            <person name="English S."/>
            <person name="Carruthers M."/>
            <person name="Jennings E.C."/>
            <person name="Chiamaka E.L."/>
            <person name="Frigard R.A."/>
            <person name="Pippel M."/>
            <person name="Attardo G.M."/>
            <person name="Benoit J.B."/>
            <person name="Bornberg-Bauer E."/>
            <person name="Tobe S.S."/>
        </authorList>
    </citation>
    <scope>NUCLEOTIDE SEQUENCE</scope>
    <source>
        <strain evidence="1">Stay&amp;Tobe</strain>
    </source>
</reference>
<evidence type="ECO:0000313" key="1">
    <source>
        <dbReference type="EMBL" id="KAJ9591783.1"/>
    </source>
</evidence>
<comment type="caution">
    <text evidence="1">The sequence shown here is derived from an EMBL/GenBank/DDBJ whole genome shotgun (WGS) entry which is preliminary data.</text>
</comment>
<reference evidence="1" key="2">
    <citation type="submission" date="2023-05" db="EMBL/GenBank/DDBJ databases">
        <authorList>
            <person name="Fouks B."/>
        </authorList>
    </citation>
    <scope>NUCLEOTIDE SEQUENCE</scope>
    <source>
        <strain evidence="1">Stay&amp;Tobe</strain>
        <tissue evidence="1">Testes</tissue>
    </source>
</reference>
<proteinExistence type="predicted"/>
<organism evidence="1 2">
    <name type="scientific">Diploptera punctata</name>
    <name type="common">Pacific beetle cockroach</name>
    <dbReference type="NCBI Taxonomy" id="6984"/>
    <lineage>
        <taxon>Eukaryota</taxon>
        <taxon>Metazoa</taxon>
        <taxon>Ecdysozoa</taxon>
        <taxon>Arthropoda</taxon>
        <taxon>Hexapoda</taxon>
        <taxon>Insecta</taxon>
        <taxon>Pterygota</taxon>
        <taxon>Neoptera</taxon>
        <taxon>Polyneoptera</taxon>
        <taxon>Dictyoptera</taxon>
        <taxon>Blattodea</taxon>
        <taxon>Blaberoidea</taxon>
        <taxon>Blaberidae</taxon>
        <taxon>Diplopterinae</taxon>
        <taxon>Diploptera</taxon>
    </lineage>
</organism>
<sequence length="235" mass="27565">TYCILPLNASPKMNVWCSLSHNKPNISKTFVIFFERDSILHTFYRFFIARLLHTNSTFEVGSHSSMYFKNNLSHVFIVNDIKFLDVIRTVTCLPHVYCILFFVTTMNQVQMNYGPISKDQRAVISPTTTPRMLKRYKICFQRLFIRIYCSVNIAKLLELEYRRLKHQKKELDNITTDTSISNFEACGEEIEKFLMGFHCDSKHDRRCELLHTGFLNRVSSAWVAFVHGVWRGQVS</sequence>
<protein>
    <submittedName>
        <fullName evidence="1">Uncharacterized protein</fullName>
    </submittedName>
</protein>
<keyword evidence="2" id="KW-1185">Reference proteome</keyword>